<dbReference type="AlphaFoldDB" id="A0A835HZV2"/>
<keyword evidence="1" id="KW-0472">Membrane</keyword>
<dbReference type="Proteomes" id="UP000631114">
    <property type="component" value="Unassembled WGS sequence"/>
</dbReference>
<proteinExistence type="predicted"/>
<keyword evidence="3" id="KW-1185">Reference proteome</keyword>
<protein>
    <submittedName>
        <fullName evidence="2">Uncharacterized protein</fullName>
    </submittedName>
</protein>
<gene>
    <name evidence="2" type="ORF">IFM89_006026</name>
</gene>
<feature type="transmembrane region" description="Helical" evidence="1">
    <location>
        <begin position="121"/>
        <end position="139"/>
    </location>
</feature>
<reference evidence="2 3" key="1">
    <citation type="submission" date="2020-10" db="EMBL/GenBank/DDBJ databases">
        <title>The Coptis chinensis genome and diversification of protoberbering-type alkaloids.</title>
        <authorList>
            <person name="Wang B."/>
            <person name="Shu S."/>
            <person name="Song C."/>
            <person name="Liu Y."/>
        </authorList>
    </citation>
    <scope>NUCLEOTIDE SEQUENCE [LARGE SCALE GENOMIC DNA]</scope>
    <source>
        <strain evidence="2">HL-2020</strain>
        <tissue evidence="2">Leaf</tissue>
    </source>
</reference>
<comment type="caution">
    <text evidence="2">The sequence shown here is derived from an EMBL/GenBank/DDBJ whole genome shotgun (WGS) entry which is preliminary data.</text>
</comment>
<dbReference type="PANTHER" id="PTHR36000">
    <property type="entry name" value="DEFECTIVE 1273 PROTEIN, PUTATIVE-RELATED"/>
    <property type="match status" value="1"/>
</dbReference>
<keyword evidence="1" id="KW-0812">Transmembrane</keyword>
<organism evidence="2 3">
    <name type="scientific">Coptis chinensis</name>
    <dbReference type="NCBI Taxonomy" id="261450"/>
    <lineage>
        <taxon>Eukaryota</taxon>
        <taxon>Viridiplantae</taxon>
        <taxon>Streptophyta</taxon>
        <taxon>Embryophyta</taxon>
        <taxon>Tracheophyta</taxon>
        <taxon>Spermatophyta</taxon>
        <taxon>Magnoliopsida</taxon>
        <taxon>Ranunculales</taxon>
        <taxon>Ranunculaceae</taxon>
        <taxon>Coptidoideae</taxon>
        <taxon>Coptis</taxon>
    </lineage>
</organism>
<dbReference type="EMBL" id="JADFTS010000004">
    <property type="protein sequence ID" value="KAF9608099.1"/>
    <property type="molecule type" value="Genomic_DNA"/>
</dbReference>
<name>A0A835HZV2_9MAGN</name>
<accession>A0A835HZV2</accession>
<feature type="transmembrane region" description="Helical" evidence="1">
    <location>
        <begin position="88"/>
        <end position="105"/>
    </location>
</feature>
<evidence type="ECO:0000256" key="1">
    <source>
        <dbReference type="SAM" id="Phobius"/>
    </source>
</evidence>
<sequence length="143" mass="16066">MVTCAIIMTEGDSAGPSRIILVHSLGEIKKVWKTLPQPVRSFPWLEAPVNFLELILGLVYAVAKYLSVLLLSLTSLSELSYCAHERKMRLVPIPLLIGIVITGIFKDATLELYPQLKEGEFPWHLVFVAFFLILVKLPGPYYP</sequence>
<feature type="transmembrane region" description="Helical" evidence="1">
    <location>
        <begin position="54"/>
        <end position="76"/>
    </location>
</feature>
<keyword evidence="1" id="KW-1133">Transmembrane helix</keyword>
<evidence type="ECO:0000313" key="2">
    <source>
        <dbReference type="EMBL" id="KAF9608099.1"/>
    </source>
</evidence>
<dbReference type="PANTHER" id="PTHR36000:SF2">
    <property type="entry name" value="DEFECTIVE 1273 PROTEIN, PUTATIVE-RELATED"/>
    <property type="match status" value="1"/>
</dbReference>
<dbReference type="OrthoDB" id="1934999at2759"/>
<evidence type="ECO:0000313" key="3">
    <source>
        <dbReference type="Proteomes" id="UP000631114"/>
    </source>
</evidence>